<reference evidence="9" key="1">
    <citation type="submission" date="2021-12" db="EMBL/GenBank/DDBJ databases">
        <authorList>
            <person name="King R."/>
        </authorList>
    </citation>
    <scope>NUCLEOTIDE SEQUENCE</scope>
</reference>
<accession>A0ABN8ASW7</accession>
<feature type="domain" description="Nucleolar protein 11 C-terminal" evidence="8">
    <location>
        <begin position="367"/>
        <end position="581"/>
    </location>
</feature>
<dbReference type="Pfam" id="PF08168">
    <property type="entry name" value="NOL11_N"/>
    <property type="match status" value="1"/>
</dbReference>
<comment type="subcellular location">
    <subcellularLocation>
        <location evidence="1">Nucleus</location>
        <location evidence="1">Nucleolus</location>
    </subcellularLocation>
</comment>
<dbReference type="Pfam" id="PF20998">
    <property type="entry name" value="Nol11_C"/>
    <property type="match status" value="1"/>
</dbReference>
<evidence type="ECO:0000313" key="9">
    <source>
        <dbReference type="EMBL" id="CAH0398937.1"/>
    </source>
</evidence>
<evidence type="ECO:0000313" key="10">
    <source>
        <dbReference type="Proteomes" id="UP001153292"/>
    </source>
</evidence>
<protein>
    <recommendedName>
        <fullName evidence="11">Nucleolar protein 11</fullName>
    </recommendedName>
</protein>
<evidence type="ECO:0000256" key="6">
    <source>
        <dbReference type="ARBA" id="ARBA00023242"/>
    </source>
</evidence>
<evidence type="ECO:0000256" key="5">
    <source>
        <dbReference type="ARBA" id="ARBA00023163"/>
    </source>
</evidence>
<evidence type="ECO:0000256" key="2">
    <source>
        <dbReference type="ARBA" id="ARBA00022552"/>
    </source>
</evidence>
<dbReference type="InterPro" id="IPR012584">
    <property type="entry name" value="NOL11_N"/>
</dbReference>
<evidence type="ECO:0008006" key="11">
    <source>
        <dbReference type="Google" id="ProtNLM"/>
    </source>
</evidence>
<evidence type="ECO:0000256" key="1">
    <source>
        <dbReference type="ARBA" id="ARBA00004604"/>
    </source>
</evidence>
<keyword evidence="2" id="KW-0698">rRNA processing</keyword>
<evidence type="ECO:0000256" key="3">
    <source>
        <dbReference type="ARBA" id="ARBA00023015"/>
    </source>
</evidence>
<dbReference type="InterPro" id="IPR042859">
    <property type="entry name" value="NOL11"/>
</dbReference>
<evidence type="ECO:0000256" key="4">
    <source>
        <dbReference type="ARBA" id="ARBA00023159"/>
    </source>
</evidence>
<feature type="domain" description="Nucleolar protein 11 N-terminal" evidence="7">
    <location>
        <begin position="1"/>
        <end position="322"/>
    </location>
</feature>
<dbReference type="Proteomes" id="UP001153292">
    <property type="component" value="Chromosome 12"/>
</dbReference>
<keyword evidence="4" id="KW-0010">Activator</keyword>
<sequence length="582" mass="66772">MAKLHSYFVLCPLFDQKSFLGVSEDKDLDYVLVTLGRNVVNKYRLSDQKQVGGWTSKDHITSKVIYDRIQNVYVGVFNKNTIKMWEDDSENLDKLKKYKFPVNILKLVTVPSQSPLIIFENGNSAALPYALENRKTYDKLPLMKEFETIVDTSSYTQNNAGQICYVVKDNKDRYEIICCPIREELGDLEKSKITKFKISRKDDVYVVGELISCEDVPSVYVLWSDSKLTAFDLTDKSWRTVGSVPWISTLSSVSIAWMGKKHLILFGSNIEQDGAIIVAYNIILGVGTCKYPMKMYTEMARLCCINDRIILEASNHIGMLPYVLKTKRNLSSLLGSHGIVQNECLELVNWDTPTILKADFSNDDSKELIKLGLTERSICTQVVLPLLDKKNYKHVLEVIKEFQDVPESVLVQLISYSLKSIPTKDVNYSSPEEFPKWYASCYNLETEDRFTLLKHLFAISFCDALLIPYLRESLTLNDTLFLLSYISFLLVDLESEIDTDYESKLYDWCTLLMDAFYQQFLMTKDEKVTIVLESTVNMIKGLVNQLETINKVLPLLNKFIIGNTKTDQNEDVIPYTIEMMQI</sequence>
<dbReference type="PANTHER" id="PTHR15633">
    <property type="entry name" value="NUCLEOLAR PROTEIN 11"/>
    <property type="match status" value="1"/>
</dbReference>
<evidence type="ECO:0000259" key="8">
    <source>
        <dbReference type="Pfam" id="PF20998"/>
    </source>
</evidence>
<keyword evidence="6" id="KW-0539">Nucleus</keyword>
<dbReference type="InterPro" id="IPR048897">
    <property type="entry name" value="Nol11_C"/>
</dbReference>
<keyword evidence="3" id="KW-0805">Transcription regulation</keyword>
<keyword evidence="10" id="KW-1185">Reference proteome</keyword>
<dbReference type="EMBL" id="OU963905">
    <property type="protein sequence ID" value="CAH0398937.1"/>
    <property type="molecule type" value="Genomic_DNA"/>
</dbReference>
<proteinExistence type="predicted"/>
<dbReference type="PANTHER" id="PTHR15633:SF2">
    <property type="entry name" value="NUCLEOLAR PROTEIN 11"/>
    <property type="match status" value="1"/>
</dbReference>
<name>A0ABN8ASW7_CHISP</name>
<organism evidence="9 10">
    <name type="scientific">Chilo suppressalis</name>
    <name type="common">Asiatic rice borer moth</name>
    <dbReference type="NCBI Taxonomy" id="168631"/>
    <lineage>
        <taxon>Eukaryota</taxon>
        <taxon>Metazoa</taxon>
        <taxon>Ecdysozoa</taxon>
        <taxon>Arthropoda</taxon>
        <taxon>Hexapoda</taxon>
        <taxon>Insecta</taxon>
        <taxon>Pterygota</taxon>
        <taxon>Neoptera</taxon>
        <taxon>Endopterygota</taxon>
        <taxon>Lepidoptera</taxon>
        <taxon>Glossata</taxon>
        <taxon>Ditrysia</taxon>
        <taxon>Pyraloidea</taxon>
        <taxon>Crambidae</taxon>
        <taxon>Crambinae</taxon>
        <taxon>Chilo</taxon>
    </lineage>
</organism>
<keyword evidence="5" id="KW-0804">Transcription</keyword>
<evidence type="ECO:0000259" key="7">
    <source>
        <dbReference type="Pfam" id="PF08168"/>
    </source>
</evidence>
<gene>
    <name evidence="9" type="ORF">CHILSU_LOCUS2063</name>
</gene>